<dbReference type="Pfam" id="PF14541">
    <property type="entry name" value="TAXi_C"/>
    <property type="match status" value="1"/>
</dbReference>
<organism evidence="11 12">
    <name type="scientific">Coptis chinensis</name>
    <dbReference type="NCBI Taxonomy" id="261450"/>
    <lineage>
        <taxon>Eukaryota</taxon>
        <taxon>Viridiplantae</taxon>
        <taxon>Streptophyta</taxon>
        <taxon>Embryophyta</taxon>
        <taxon>Tracheophyta</taxon>
        <taxon>Spermatophyta</taxon>
        <taxon>Magnoliopsida</taxon>
        <taxon>Ranunculales</taxon>
        <taxon>Ranunculaceae</taxon>
        <taxon>Coptidoideae</taxon>
        <taxon>Coptis</taxon>
    </lineage>
</organism>
<dbReference type="InterPro" id="IPR032861">
    <property type="entry name" value="TAXi_N"/>
</dbReference>
<dbReference type="FunFam" id="2.40.70.10:FF:000050">
    <property type="entry name" value="Aspartic proteinase CDR1"/>
    <property type="match status" value="1"/>
</dbReference>
<keyword evidence="7" id="KW-0378">Hydrolase</keyword>
<protein>
    <recommendedName>
        <fullName evidence="10">Peptidase A1 domain-containing protein</fullName>
    </recommendedName>
</protein>
<keyword evidence="4" id="KW-0645">Protease</keyword>
<feature type="chain" id="PRO_5032515634" description="Peptidase A1 domain-containing protein" evidence="9">
    <location>
        <begin position="22"/>
        <end position="441"/>
    </location>
</feature>
<name>A0A835MCE7_9MAGN</name>
<dbReference type="InterPro" id="IPR001969">
    <property type="entry name" value="Aspartic_peptidase_AS"/>
</dbReference>
<dbReference type="Proteomes" id="UP000631114">
    <property type="component" value="Unassembled WGS sequence"/>
</dbReference>
<dbReference type="SUPFAM" id="SSF50630">
    <property type="entry name" value="Acid proteases"/>
    <property type="match status" value="1"/>
</dbReference>
<dbReference type="AlphaFoldDB" id="A0A835MCE7"/>
<dbReference type="InterPro" id="IPR033121">
    <property type="entry name" value="PEPTIDASE_A1"/>
</dbReference>
<dbReference type="InterPro" id="IPR034161">
    <property type="entry name" value="Pepsin-like_plant"/>
</dbReference>
<dbReference type="InterPro" id="IPR032799">
    <property type="entry name" value="TAXi_C"/>
</dbReference>
<evidence type="ECO:0000256" key="1">
    <source>
        <dbReference type="ARBA" id="ARBA00004613"/>
    </source>
</evidence>
<evidence type="ECO:0000256" key="4">
    <source>
        <dbReference type="ARBA" id="ARBA00022670"/>
    </source>
</evidence>
<evidence type="ECO:0000256" key="9">
    <source>
        <dbReference type="SAM" id="SignalP"/>
    </source>
</evidence>
<dbReference type="GO" id="GO:0006508">
    <property type="term" value="P:proteolysis"/>
    <property type="evidence" value="ECO:0007669"/>
    <property type="project" value="UniProtKB-KW"/>
</dbReference>
<feature type="domain" description="Peptidase A1" evidence="10">
    <location>
        <begin position="91"/>
        <end position="434"/>
    </location>
</feature>
<comment type="caution">
    <text evidence="11">The sequence shown here is derived from an EMBL/GenBank/DDBJ whole genome shotgun (WGS) entry which is preliminary data.</text>
</comment>
<dbReference type="Pfam" id="PF14543">
    <property type="entry name" value="TAXi_N"/>
    <property type="match status" value="1"/>
</dbReference>
<evidence type="ECO:0000313" key="12">
    <source>
        <dbReference type="Proteomes" id="UP000631114"/>
    </source>
</evidence>
<dbReference type="InterPro" id="IPR021109">
    <property type="entry name" value="Peptidase_aspartic_dom_sf"/>
</dbReference>
<keyword evidence="8" id="KW-0325">Glycoprotein</keyword>
<evidence type="ECO:0000256" key="6">
    <source>
        <dbReference type="ARBA" id="ARBA00022750"/>
    </source>
</evidence>
<comment type="similarity">
    <text evidence="2">Belongs to the peptidase A1 family.</text>
</comment>
<feature type="signal peptide" evidence="9">
    <location>
        <begin position="1"/>
        <end position="21"/>
    </location>
</feature>
<keyword evidence="12" id="KW-1185">Reference proteome</keyword>
<keyword evidence="5 9" id="KW-0732">Signal</keyword>
<accession>A0A835MCE7</accession>
<evidence type="ECO:0000256" key="7">
    <source>
        <dbReference type="ARBA" id="ARBA00022801"/>
    </source>
</evidence>
<keyword evidence="6" id="KW-0064">Aspartyl protease</keyword>
<evidence type="ECO:0000256" key="3">
    <source>
        <dbReference type="ARBA" id="ARBA00022525"/>
    </source>
</evidence>
<dbReference type="InterPro" id="IPR051708">
    <property type="entry name" value="Plant_Aspart_Prot_A1"/>
</dbReference>
<evidence type="ECO:0000259" key="10">
    <source>
        <dbReference type="PROSITE" id="PS51767"/>
    </source>
</evidence>
<dbReference type="PROSITE" id="PS00141">
    <property type="entry name" value="ASP_PROTEASE"/>
    <property type="match status" value="2"/>
</dbReference>
<dbReference type="Gene3D" id="2.40.70.10">
    <property type="entry name" value="Acid Proteases"/>
    <property type="match status" value="2"/>
</dbReference>
<dbReference type="OrthoDB" id="2747330at2759"/>
<dbReference type="PANTHER" id="PTHR47967:SF128">
    <property type="entry name" value="ASPARTIC PROTEINASE CDR1-LIKE"/>
    <property type="match status" value="1"/>
</dbReference>
<sequence>MAPKGLLLVMLLSIYFSSTLSFIHANRDVGFSVDLIHRDSPKSPFYNPHETHYDRLRKAFRYSVSRVNHFNPTSTSPNQVQADLVPNGGSYLMNISIGTPPTELIAIADTGSDLTWIQCEPCEACYKQINPIFNPKESSSYKTLSCSSKPCESLSESVCNNEDTCGYSMSYGDKSHSLGDLASETLTMASSSKRPVRLPSHVFGCGHSNEGTFEKHASGIIGLGGGSFSLTTQLGSKIGGKFSYCMIPFKPNTTASSKMNFGSLGVVEGEGAVSTPLVDKDPSTFYYLTLEGLSVGDKKLAYKGSSKTNAFGEKGNIIIDSGTTLNLLPSEFYTDVESALKEAIDLEPVEDSESGLSLCYQLNGKKKFKAPPITAHFKGADLLLTTVNTFIMVTEDEICFSMIASPLSQAIYGNIAQTNFLVGYDTEARTVTFKPTDCTTQ</sequence>
<dbReference type="PROSITE" id="PS51767">
    <property type="entry name" value="PEPTIDASE_A1"/>
    <property type="match status" value="1"/>
</dbReference>
<dbReference type="CDD" id="cd05476">
    <property type="entry name" value="pepsin_A_like_plant"/>
    <property type="match status" value="1"/>
</dbReference>
<evidence type="ECO:0000313" key="11">
    <source>
        <dbReference type="EMBL" id="KAF9624502.1"/>
    </source>
</evidence>
<dbReference type="GO" id="GO:0004190">
    <property type="term" value="F:aspartic-type endopeptidase activity"/>
    <property type="evidence" value="ECO:0007669"/>
    <property type="project" value="UniProtKB-KW"/>
</dbReference>
<dbReference type="GO" id="GO:0005576">
    <property type="term" value="C:extracellular region"/>
    <property type="evidence" value="ECO:0007669"/>
    <property type="project" value="UniProtKB-SubCell"/>
</dbReference>
<evidence type="ECO:0000256" key="2">
    <source>
        <dbReference type="ARBA" id="ARBA00007447"/>
    </source>
</evidence>
<dbReference type="PANTHER" id="PTHR47967">
    <property type="entry name" value="OS07G0603500 PROTEIN-RELATED"/>
    <property type="match status" value="1"/>
</dbReference>
<dbReference type="FunFam" id="2.40.70.10:FF:000016">
    <property type="entry name" value="Probable aspartic protease At2g35615"/>
    <property type="match status" value="1"/>
</dbReference>
<comment type="subcellular location">
    <subcellularLocation>
        <location evidence="1">Secreted</location>
    </subcellularLocation>
</comment>
<keyword evidence="3" id="KW-0964">Secreted</keyword>
<evidence type="ECO:0000256" key="5">
    <source>
        <dbReference type="ARBA" id="ARBA00022729"/>
    </source>
</evidence>
<gene>
    <name evidence="11" type="ORF">IFM89_011545</name>
</gene>
<proteinExistence type="inferred from homology"/>
<reference evidence="11 12" key="1">
    <citation type="submission" date="2020-10" db="EMBL/GenBank/DDBJ databases">
        <title>The Coptis chinensis genome and diversification of protoberbering-type alkaloids.</title>
        <authorList>
            <person name="Wang B."/>
            <person name="Shu S."/>
            <person name="Song C."/>
            <person name="Liu Y."/>
        </authorList>
    </citation>
    <scope>NUCLEOTIDE SEQUENCE [LARGE SCALE GENOMIC DNA]</scope>
    <source>
        <strain evidence="11">HL-2020</strain>
        <tissue evidence="11">Leaf</tissue>
    </source>
</reference>
<evidence type="ECO:0000256" key="8">
    <source>
        <dbReference type="ARBA" id="ARBA00023180"/>
    </source>
</evidence>
<dbReference type="EMBL" id="JADFTS010000001">
    <property type="protein sequence ID" value="KAF9624502.1"/>
    <property type="molecule type" value="Genomic_DNA"/>
</dbReference>